<sequence>MDSMIPIGQKNTLAEYMILSGANNRPPMLDKDRYDSWKSRMEIYMQNREHGRMILESVEHGLLIWPTIEENGVARTKKYYGLVVKDLWERIQLLMQGTSLTKQERECKLYDAFDKFAHIKGESLHQYYLRFTQLINDMNIYNLKLEQFKSIPKACPQPPSVPQIEYIVSTINQQTHLAEFPQMDSGLAVLVFKQGDDPIDAINKMMSFLSTVITSRFPSTNNQLRNSSNPRQKATIHDGREHELILQEQEGIIQVNKGLLSVLTSKGKVLNEEELEFLADPSIAEGPVTQSVITHNEAYQADDLDACDSHCDKISTAKAILMTNLSSYSSDVLSEVPYSHNTNNDMLNQSVQEMPYSKPSQLMEHPKDEIHSDSNIILYSQYLSEIQNAAVQDTNSPAQQDAMILFVFEQLSEQITNCNKVNKDNLMANETLYAELERYKERVKLLEERQNVDLSTREKLIIDDFEKQISSIKQTISEQLKEKESLTKIFNVFKNESKEKEAKNIDNEIALEKKVKELDNIVCKMGQSVQTVHMLTKPQVFYDNNLKQALGFQNPFYLKKAHQIRPMLYDGNVIAKEINVISIADSEETLMLEEKSRSKMLLKQIDPLVLEKKVHIKPVNYVMSNPSSDSSDASPVKVDVPSELPKVSLVNDSLKKLKFHLTQFDSVVKKRITPDALTEGEWGFEHTKAVFNKEITPFLKSLKDIFNVFDKDLLKEITKVQKIFNQMETAVQQSSVDKRCLEITNKQVLNDNDRLLEQIISQDIVNIVVNSSMDINDSMNVNENVNSMEMCNKCLKLEAELIKQHNMIEKDEYNKLSKSYSQLEQHCISLELAMQLNQEIFQKNNTSVHRTKPTFDQLFEVNNLKAHLQEKDTTIKKLKAHIKRVSETSTSESVKMDIDEIETINIELEYRVAKLIAENEHLKQTYKQLYNLIKPSRIHAKEQTESLVNQVNQKSIERKDIVDSAAQVSNDNTLAPGMCKIDPIILAPRDKNNRETHIYYLQHTMEQAAILREIVEQAKSLNPLDNASYTAWNVTISRVYYVEGLGHNVFYVGQFCDSNLEVAFRKHTCFVRNLEGVDLLLGSRGTNLYSLSINFGALNHLARNGLVHGLPILKFEKDHLCSACAIGKSKKQSHKPKSEDTNQEKLYLLHMALYGPMRVASVNGKRDIRTDNVTEFVNQTLRDYYEQVGISHETSVARTPQQNGVVERKPDLSYLHEFGALCYPNNNSENLGKLQAKADIGIFIGYAPKKKAYRIYNQCTRKIIETIHVEFDELTAMASEQSSLEPALHEMTPITPSSELVPKPPPSAPFLPPSRHQWDLMFQHVFDEFFSPLDSVVSLVPVVEAPAPVESTGSPSSTSVDQDAPSPSTSQTTPQSQSQIISICAKEESHDLEVANMNALISEHISKWTKGHPLQNIIGDPSRLVFTRLQLHEQAPFCYYDAFLSSVEPKTYKDALTKSCWIEAMQEEVNEFERLEVWELVPRLDKVMVITLKWIYKVKLHELGGILKNEPRLVAHGYRHEEGIDFEESFAPVARLEAFQIFLAFAAPMNMLLDGFVDPDNPNHVYRSKKALYGLKQAPRACPRGIFLNRSKYALESLNKYGMKSCDPVDTPMMEKSKLDMDTQGKSVDPTHYRDMVGTLMYLTSSRLDLPLQMLITRVVKIQDIVHMEVCNCWETNLLASRQKGRKALQYPVRKLNTLPYPYVVLKFYG</sequence>
<evidence type="ECO:0000259" key="5">
    <source>
        <dbReference type="PROSITE" id="PS50994"/>
    </source>
</evidence>
<dbReference type="InterPro" id="IPR036397">
    <property type="entry name" value="RNaseH_sf"/>
</dbReference>
<keyword evidence="3" id="KW-0175">Coiled coil</keyword>
<feature type="compositionally biased region" description="Low complexity" evidence="4">
    <location>
        <begin position="1365"/>
        <end position="1379"/>
    </location>
</feature>
<dbReference type="Pfam" id="PF25597">
    <property type="entry name" value="SH3_retrovirus"/>
    <property type="match status" value="1"/>
</dbReference>
<feature type="compositionally biased region" description="Polar residues" evidence="4">
    <location>
        <begin position="1352"/>
        <end position="1361"/>
    </location>
</feature>
<feature type="coiled-coil region" evidence="3">
    <location>
        <begin position="429"/>
        <end position="515"/>
    </location>
</feature>
<dbReference type="PANTHER" id="PTHR42648">
    <property type="entry name" value="TRANSPOSASE, PUTATIVE-RELATED"/>
    <property type="match status" value="1"/>
</dbReference>
<dbReference type="InterPro" id="IPR057670">
    <property type="entry name" value="SH3_retrovirus"/>
</dbReference>
<dbReference type="InterPro" id="IPR013103">
    <property type="entry name" value="RVT_2"/>
</dbReference>
<dbReference type="InterPro" id="IPR039537">
    <property type="entry name" value="Retrotran_Ty1/copia-like"/>
</dbReference>
<dbReference type="PANTHER" id="PTHR42648:SF31">
    <property type="entry name" value="RNA-DIRECTED DNA POLYMERASE"/>
    <property type="match status" value="1"/>
</dbReference>
<feature type="region of interest" description="Disordered" evidence="4">
    <location>
        <begin position="1348"/>
        <end position="1379"/>
    </location>
</feature>
<dbReference type="Pfam" id="PF07727">
    <property type="entry name" value="RVT_2"/>
    <property type="match status" value="1"/>
</dbReference>
<protein>
    <submittedName>
        <fullName evidence="6">Integrase, catalytic region, zinc finger, CCHC-type containing protein</fullName>
    </submittedName>
</protein>
<reference evidence="6" key="2">
    <citation type="submission" date="2022-01" db="EMBL/GenBank/DDBJ databases">
        <authorList>
            <person name="Yamashiro T."/>
            <person name="Shiraishi A."/>
            <person name="Satake H."/>
            <person name="Nakayama K."/>
        </authorList>
    </citation>
    <scope>NUCLEOTIDE SEQUENCE</scope>
</reference>
<comment type="caution">
    <text evidence="6">The sequence shown here is derived from an EMBL/GenBank/DDBJ whole genome shotgun (WGS) entry which is preliminary data.</text>
</comment>
<accession>A0ABQ4ZPY3</accession>
<dbReference type="InterPro" id="IPR001584">
    <property type="entry name" value="Integrase_cat-core"/>
</dbReference>
<organism evidence="6 7">
    <name type="scientific">Tanacetum coccineum</name>
    <dbReference type="NCBI Taxonomy" id="301880"/>
    <lineage>
        <taxon>Eukaryota</taxon>
        <taxon>Viridiplantae</taxon>
        <taxon>Streptophyta</taxon>
        <taxon>Embryophyta</taxon>
        <taxon>Tracheophyta</taxon>
        <taxon>Spermatophyta</taxon>
        <taxon>Magnoliopsida</taxon>
        <taxon>eudicotyledons</taxon>
        <taxon>Gunneridae</taxon>
        <taxon>Pentapetalae</taxon>
        <taxon>asterids</taxon>
        <taxon>campanulids</taxon>
        <taxon>Asterales</taxon>
        <taxon>Asteraceae</taxon>
        <taxon>Asteroideae</taxon>
        <taxon>Anthemideae</taxon>
        <taxon>Anthemidinae</taxon>
        <taxon>Tanacetum</taxon>
    </lineage>
</organism>
<evidence type="ECO:0000256" key="4">
    <source>
        <dbReference type="SAM" id="MobiDB-lite"/>
    </source>
</evidence>
<evidence type="ECO:0000256" key="3">
    <source>
        <dbReference type="SAM" id="Coils"/>
    </source>
</evidence>
<proteinExistence type="predicted"/>
<dbReference type="SUPFAM" id="SSF53098">
    <property type="entry name" value="Ribonuclease H-like"/>
    <property type="match status" value="1"/>
</dbReference>
<keyword evidence="7" id="KW-1185">Reference proteome</keyword>
<reference evidence="6" key="1">
    <citation type="journal article" date="2022" name="Int. J. Mol. Sci.">
        <title>Draft Genome of Tanacetum Coccineum: Genomic Comparison of Closely Related Tanacetum-Family Plants.</title>
        <authorList>
            <person name="Yamashiro T."/>
            <person name="Shiraishi A."/>
            <person name="Nakayama K."/>
            <person name="Satake H."/>
        </authorList>
    </citation>
    <scope>NUCLEOTIDE SEQUENCE</scope>
</reference>
<evidence type="ECO:0000256" key="2">
    <source>
        <dbReference type="ARBA" id="ARBA00022801"/>
    </source>
</evidence>
<evidence type="ECO:0000313" key="7">
    <source>
        <dbReference type="Proteomes" id="UP001151760"/>
    </source>
</evidence>
<dbReference type="InterPro" id="IPR012337">
    <property type="entry name" value="RNaseH-like_sf"/>
</dbReference>
<dbReference type="Gene3D" id="3.30.420.10">
    <property type="entry name" value="Ribonuclease H-like superfamily/Ribonuclease H"/>
    <property type="match status" value="1"/>
</dbReference>
<gene>
    <name evidence="6" type="ORF">Tco_0774940</name>
</gene>
<feature type="coiled-coil region" evidence="3">
    <location>
        <begin position="905"/>
        <end position="932"/>
    </location>
</feature>
<dbReference type="Proteomes" id="UP001151760">
    <property type="component" value="Unassembled WGS sequence"/>
</dbReference>
<dbReference type="EMBL" id="BQNB010011572">
    <property type="protein sequence ID" value="GJS92304.1"/>
    <property type="molecule type" value="Genomic_DNA"/>
</dbReference>
<keyword evidence="1" id="KW-0479">Metal-binding</keyword>
<name>A0ABQ4ZPY3_9ASTR</name>
<feature type="domain" description="Integrase catalytic" evidence="5">
    <location>
        <begin position="1168"/>
        <end position="1208"/>
    </location>
</feature>
<dbReference type="PROSITE" id="PS50994">
    <property type="entry name" value="INTEGRASE"/>
    <property type="match status" value="1"/>
</dbReference>
<evidence type="ECO:0000313" key="6">
    <source>
        <dbReference type="EMBL" id="GJS92304.1"/>
    </source>
</evidence>
<evidence type="ECO:0000256" key="1">
    <source>
        <dbReference type="ARBA" id="ARBA00022723"/>
    </source>
</evidence>
<keyword evidence="2" id="KW-0378">Hydrolase</keyword>